<evidence type="ECO:0000313" key="2">
    <source>
        <dbReference type="Proteomes" id="UP000186795"/>
    </source>
</evidence>
<proteinExistence type="predicted"/>
<reference evidence="2" key="1">
    <citation type="submission" date="2017-01" db="EMBL/GenBank/DDBJ databases">
        <authorList>
            <person name="Varghese N."/>
            <person name="Submissions S."/>
        </authorList>
    </citation>
    <scope>NUCLEOTIDE SEQUENCE [LARGE SCALE GENOMIC DNA]</scope>
    <source>
        <strain evidence="2">DSM 45196</strain>
    </source>
</reference>
<accession>A0A1N7KEG1</accession>
<dbReference type="RefSeq" id="WP_172998924.1">
    <property type="nucleotide sequence ID" value="NZ_CP048103.1"/>
</dbReference>
<name>A0A1N7KEG1_9BACL</name>
<keyword evidence="2" id="KW-1185">Reference proteome</keyword>
<protein>
    <recommendedName>
        <fullName evidence="3">Small CPxCG-related zinc finger protein</fullName>
    </recommendedName>
</protein>
<dbReference type="EMBL" id="FTOD01000003">
    <property type="protein sequence ID" value="SIS59973.1"/>
    <property type="molecule type" value="Genomic_DNA"/>
</dbReference>
<dbReference type="Proteomes" id="UP000186795">
    <property type="component" value="Unassembled WGS sequence"/>
</dbReference>
<gene>
    <name evidence="1" type="ORF">SAMN05421790_10325</name>
</gene>
<organism evidence="1 2">
    <name type="scientific">Kroppenstedtia eburnea</name>
    <dbReference type="NCBI Taxonomy" id="714067"/>
    <lineage>
        <taxon>Bacteria</taxon>
        <taxon>Bacillati</taxon>
        <taxon>Bacillota</taxon>
        <taxon>Bacilli</taxon>
        <taxon>Bacillales</taxon>
        <taxon>Thermoactinomycetaceae</taxon>
        <taxon>Kroppenstedtia</taxon>
    </lineage>
</organism>
<evidence type="ECO:0000313" key="1">
    <source>
        <dbReference type="EMBL" id="SIS59973.1"/>
    </source>
</evidence>
<dbReference type="AlphaFoldDB" id="A0A1N7KEG1"/>
<sequence>MEYTCDHCEHPTASIHPVTLYKTEGEQDELLCDECYAEWLESTKG</sequence>
<evidence type="ECO:0008006" key="3">
    <source>
        <dbReference type="Google" id="ProtNLM"/>
    </source>
</evidence>